<dbReference type="EMBL" id="PNYC01000022">
    <property type="protein sequence ID" value="PMS32254.1"/>
    <property type="molecule type" value="Genomic_DNA"/>
</dbReference>
<dbReference type="STRING" id="863227.GCA_000373005_04782"/>
<evidence type="ECO:0000313" key="3">
    <source>
        <dbReference type="Proteomes" id="UP000235777"/>
    </source>
</evidence>
<reference evidence="2 3" key="1">
    <citation type="submission" date="2018-01" db="EMBL/GenBank/DDBJ databases">
        <title>Whole genome analyses suggest that Burkholderia sensu lato contains two further novel genera in the rhizoxinica-symbiotica group Mycetohabitans gen. nov., and Trinickia gen. nov.: implications for the evolution of diazotrophy and nodulation in the Burkholderiaceae.</title>
        <authorList>
            <person name="Estrada-de los Santos P."/>
            <person name="Palmer M."/>
            <person name="Chavez-Ramirez B."/>
            <person name="Beukes C."/>
            <person name="Steenkamp E.T."/>
            <person name="Hirsch A.M."/>
            <person name="Manyaka P."/>
            <person name="Maluk M."/>
            <person name="Lafos M."/>
            <person name="Crook M."/>
            <person name="Gross E."/>
            <person name="Simon M.F."/>
            <person name="Bueno dos Reis Junior F."/>
            <person name="Poole P.S."/>
            <person name="Venter S.N."/>
            <person name="James E.K."/>
        </authorList>
    </citation>
    <scope>NUCLEOTIDE SEQUENCE [LARGE SCALE GENOMIC DNA]</scope>
    <source>
        <strain evidence="2 3">JPY 581</strain>
    </source>
</reference>
<dbReference type="Proteomes" id="UP000235777">
    <property type="component" value="Unassembled WGS sequence"/>
</dbReference>
<dbReference type="AlphaFoldDB" id="A0A2N7WS86"/>
<accession>A0A2N7WS86</accession>
<dbReference type="GO" id="GO:0016226">
    <property type="term" value="P:iron-sulfur cluster assembly"/>
    <property type="evidence" value="ECO:0007669"/>
    <property type="project" value="TreeGrafter"/>
</dbReference>
<dbReference type="InterPro" id="IPR036065">
    <property type="entry name" value="BolA-like_sf"/>
</dbReference>
<dbReference type="PIRSF" id="PIRSF003113">
    <property type="entry name" value="BolA"/>
    <property type="match status" value="1"/>
</dbReference>
<keyword evidence="3" id="KW-1185">Reference proteome</keyword>
<proteinExistence type="inferred from homology"/>
<dbReference type="InterPro" id="IPR002634">
    <property type="entry name" value="BolA"/>
</dbReference>
<sequence length="112" mass="11787">MTAVSAEQFMTATPAERIAFIEARIGAALEPTRLAVRDDSAQHAGHAGAAAGGHYTVTVVAAAFGGKARIARHRLVYDALADVMQRGIHALAIMAYTPEEFVRLPDAPSSKS</sequence>
<evidence type="ECO:0000313" key="2">
    <source>
        <dbReference type="EMBL" id="PMS32254.1"/>
    </source>
</evidence>
<dbReference type="PANTHER" id="PTHR46230">
    <property type="match status" value="1"/>
</dbReference>
<protein>
    <submittedName>
        <fullName evidence="2">BolA family transcriptional regulator</fullName>
    </submittedName>
</protein>
<gene>
    <name evidence="2" type="ORF">C0Z20_26775</name>
</gene>
<name>A0A2N7WS86_9BURK</name>
<organism evidence="2 3">
    <name type="scientific">Trinickia symbiotica</name>
    <dbReference type="NCBI Taxonomy" id="863227"/>
    <lineage>
        <taxon>Bacteria</taxon>
        <taxon>Pseudomonadati</taxon>
        <taxon>Pseudomonadota</taxon>
        <taxon>Betaproteobacteria</taxon>
        <taxon>Burkholderiales</taxon>
        <taxon>Burkholderiaceae</taxon>
        <taxon>Trinickia</taxon>
    </lineage>
</organism>
<comment type="similarity">
    <text evidence="1">Belongs to the BolA/IbaG family.</text>
</comment>
<dbReference type="RefSeq" id="WP_026230174.1">
    <property type="nucleotide sequence ID" value="NZ_KB890209.1"/>
</dbReference>
<dbReference type="OrthoDB" id="5296536at2"/>
<comment type="caution">
    <text evidence="2">The sequence shown here is derived from an EMBL/GenBank/DDBJ whole genome shotgun (WGS) entry which is preliminary data.</text>
</comment>
<dbReference type="Gene3D" id="3.30.300.90">
    <property type="entry name" value="BolA-like"/>
    <property type="match status" value="1"/>
</dbReference>
<evidence type="ECO:0000256" key="1">
    <source>
        <dbReference type="RuleBase" id="RU003860"/>
    </source>
</evidence>
<dbReference type="SUPFAM" id="SSF82657">
    <property type="entry name" value="BolA-like"/>
    <property type="match status" value="1"/>
</dbReference>
<dbReference type="Pfam" id="PF01722">
    <property type="entry name" value="BolA"/>
    <property type="match status" value="1"/>
</dbReference>
<dbReference type="PANTHER" id="PTHR46230:SF7">
    <property type="entry name" value="BOLA-LIKE PROTEIN 1"/>
    <property type="match status" value="1"/>
</dbReference>